<feature type="domain" description="F-box" evidence="1">
    <location>
        <begin position="11"/>
        <end position="61"/>
    </location>
</feature>
<name>A0A9W8NJL6_9PEZI</name>
<proteinExistence type="predicted"/>
<reference evidence="2" key="1">
    <citation type="submission" date="2022-07" db="EMBL/GenBank/DDBJ databases">
        <title>Genome Sequence of Xylaria arbuscula.</title>
        <authorList>
            <person name="Buettner E."/>
        </authorList>
    </citation>
    <scope>NUCLEOTIDE SEQUENCE</scope>
    <source>
        <strain evidence="2">VT107</strain>
    </source>
</reference>
<gene>
    <name evidence="2" type="ORF">NPX13_g2209</name>
</gene>
<evidence type="ECO:0000259" key="1">
    <source>
        <dbReference type="PROSITE" id="PS50181"/>
    </source>
</evidence>
<accession>A0A9W8NJL6</accession>
<evidence type="ECO:0000313" key="3">
    <source>
        <dbReference type="Proteomes" id="UP001148614"/>
    </source>
</evidence>
<dbReference type="InterPro" id="IPR001810">
    <property type="entry name" value="F-box_dom"/>
</dbReference>
<dbReference type="AlphaFoldDB" id="A0A9W8NJL6"/>
<keyword evidence="3" id="KW-1185">Reference proteome</keyword>
<dbReference type="EMBL" id="JANPWZ010000227">
    <property type="protein sequence ID" value="KAJ3578356.1"/>
    <property type="molecule type" value="Genomic_DNA"/>
</dbReference>
<sequence length="234" mass="26616">MAFYAISGSRRPRLPQLPLEIHREIIEVLAESSHFAELWLRLRLVSRSFKAIIESLFIRKLIPQMKFGFGARIMHGSNLSESSDWRYTFSFHSLHDKDDERAVYSLRWPSNNRKAHDLDNSNLDGDEGDAWDDVWGGFIQIGNRSGPINSKTCRLLSKRLVPVTATLPGLMVDWERHSISFLWKEMLVALFTKNAQQGLGCLDRLWLEVHLEEPGRNSSSAASRAQVKPGTGNG</sequence>
<organism evidence="2 3">
    <name type="scientific">Xylaria arbuscula</name>
    <dbReference type="NCBI Taxonomy" id="114810"/>
    <lineage>
        <taxon>Eukaryota</taxon>
        <taxon>Fungi</taxon>
        <taxon>Dikarya</taxon>
        <taxon>Ascomycota</taxon>
        <taxon>Pezizomycotina</taxon>
        <taxon>Sordariomycetes</taxon>
        <taxon>Xylariomycetidae</taxon>
        <taxon>Xylariales</taxon>
        <taxon>Xylariaceae</taxon>
        <taxon>Xylaria</taxon>
    </lineage>
</organism>
<dbReference type="PROSITE" id="PS50181">
    <property type="entry name" value="FBOX"/>
    <property type="match status" value="1"/>
</dbReference>
<protein>
    <recommendedName>
        <fullName evidence="1">F-box domain-containing protein</fullName>
    </recommendedName>
</protein>
<dbReference type="Proteomes" id="UP001148614">
    <property type="component" value="Unassembled WGS sequence"/>
</dbReference>
<comment type="caution">
    <text evidence="2">The sequence shown here is derived from an EMBL/GenBank/DDBJ whole genome shotgun (WGS) entry which is preliminary data.</text>
</comment>
<evidence type="ECO:0000313" key="2">
    <source>
        <dbReference type="EMBL" id="KAJ3578356.1"/>
    </source>
</evidence>